<organism evidence="1 2">
    <name type="scientific">Araneus ventricosus</name>
    <name type="common">Orbweaver spider</name>
    <name type="synonym">Epeira ventricosa</name>
    <dbReference type="NCBI Taxonomy" id="182803"/>
    <lineage>
        <taxon>Eukaryota</taxon>
        <taxon>Metazoa</taxon>
        <taxon>Ecdysozoa</taxon>
        <taxon>Arthropoda</taxon>
        <taxon>Chelicerata</taxon>
        <taxon>Arachnida</taxon>
        <taxon>Araneae</taxon>
        <taxon>Araneomorphae</taxon>
        <taxon>Entelegynae</taxon>
        <taxon>Araneoidea</taxon>
        <taxon>Araneidae</taxon>
        <taxon>Araneus</taxon>
    </lineage>
</organism>
<dbReference type="EMBL" id="BGPR01000323">
    <property type="protein sequence ID" value="GBM13116.1"/>
    <property type="molecule type" value="Genomic_DNA"/>
</dbReference>
<keyword evidence="2" id="KW-1185">Reference proteome</keyword>
<name>A0A4Y2DAK3_ARAVE</name>
<evidence type="ECO:0000313" key="1">
    <source>
        <dbReference type="EMBL" id="GBM13116.1"/>
    </source>
</evidence>
<gene>
    <name evidence="1" type="ORF">AVEN_64333_1</name>
</gene>
<comment type="caution">
    <text evidence="1">The sequence shown here is derived from an EMBL/GenBank/DDBJ whole genome shotgun (WGS) entry which is preliminary data.</text>
</comment>
<evidence type="ECO:0000313" key="2">
    <source>
        <dbReference type="Proteomes" id="UP000499080"/>
    </source>
</evidence>
<reference evidence="1 2" key="1">
    <citation type="journal article" date="2019" name="Sci. Rep.">
        <title>Orb-weaving spider Araneus ventricosus genome elucidates the spidroin gene catalogue.</title>
        <authorList>
            <person name="Kono N."/>
            <person name="Nakamura H."/>
            <person name="Ohtoshi R."/>
            <person name="Moran D.A.P."/>
            <person name="Shinohara A."/>
            <person name="Yoshida Y."/>
            <person name="Fujiwara M."/>
            <person name="Mori M."/>
            <person name="Tomita M."/>
            <person name="Arakawa K."/>
        </authorList>
    </citation>
    <scope>NUCLEOTIDE SEQUENCE [LARGE SCALE GENOMIC DNA]</scope>
</reference>
<proteinExistence type="predicted"/>
<dbReference type="AlphaFoldDB" id="A0A4Y2DAK3"/>
<protein>
    <submittedName>
        <fullName evidence="1">Uncharacterized protein</fullName>
    </submittedName>
</protein>
<accession>A0A4Y2DAK3</accession>
<sequence length="196" mass="22206">MCQSPCPYGEGCLFFIFGRLVVDLPSITFQSNVENHWLQFKASGKCHPSGVPSSTSIVLHFGIFGNSFRASAQCLYARLFRCWRPSTLLRAEYLHLDSITQSTGWKVSSDILRALRRKALLSLLTRWLLPATSFLLASAVYHSSPYKTGSDCLRIGLLERSRWSQGRQLIRRYSLEPPADPRRGRDQLTGFHTIIP</sequence>
<dbReference type="Proteomes" id="UP000499080">
    <property type="component" value="Unassembled WGS sequence"/>
</dbReference>